<evidence type="ECO:0000256" key="5">
    <source>
        <dbReference type="ARBA" id="ARBA00023242"/>
    </source>
</evidence>
<keyword evidence="5" id="KW-0539">Nucleus</keyword>
<keyword evidence="3" id="KW-0238">DNA-binding</keyword>
<reference evidence="8" key="1">
    <citation type="submission" date="2022-12" db="EMBL/GenBank/DDBJ databases">
        <authorList>
            <person name="Petersen C."/>
        </authorList>
    </citation>
    <scope>NUCLEOTIDE SEQUENCE</scope>
    <source>
        <strain evidence="8">IBT 16125</strain>
    </source>
</reference>
<keyword evidence="2" id="KW-0805">Transcription regulation</keyword>
<gene>
    <name evidence="8" type="ORF">N7458_009945</name>
</gene>
<evidence type="ECO:0000256" key="6">
    <source>
        <dbReference type="SAM" id="MobiDB-lite"/>
    </source>
</evidence>
<accession>A0AAD6BYD7</accession>
<comment type="caution">
    <text evidence="8">The sequence shown here is derived from an EMBL/GenBank/DDBJ whole genome shotgun (WGS) entry which is preliminary data.</text>
</comment>
<reference evidence="8" key="2">
    <citation type="journal article" date="2023" name="IMA Fungus">
        <title>Comparative genomic study of the Penicillium genus elucidates a diverse pangenome and 15 lateral gene transfer events.</title>
        <authorList>
            <person name="Petersen C."/>
            <person name="Sorensen T."/>
            <person name="Nielsen M.R."/>
            <person name="Sondergaard T.E."/>
            <person name="Sorensen J.L."/>
            <person name="Fitzpatrick D.A."/>
            <person name="Frisvad J.C."/>
            <person name="Nielsen K.L."/>
        </authorList>
    </citation>
    <scope>NUCLEOTIDE SEQUENCE</scope>
    <source>
        <strain evidence="8">IBT 16125</strain>
    </source>
</reference>
<dbReference type="PROSITE" id="PS50048">
    <property type="entry name" value="ZN2_CY6_FUNGAL_2"/>
    <property type="match status" value="1"/>
</dbReference>
<feature type="region of interest" description="Disordered" evidence="6">
    <location>
        <begin position="82"/>
        <end position="107"/>
    </location>
</feature>
<organism evidence="8 9">
    <name type="scientific">Penicillium daleae</name>
    <dbReference type="NCBI Taxonomy" id="63821"/>
    <lineage>
        <taxon>Eukaryota</taxon>
        <taxon>Fungi</taxon>
        <taxon>Dikarya</taxon>
        <taxon>Ascomycota</taxon>
        <taxon>Pezizomycotina</taxon>
        <taxon>Eurotiomycetes</taxon>
        <taxon>Eurotiomycetidae</taxon>
        <taxon>Eurotiales</taxon>
        <taxon>Aspergillaceae</taxon>
        <taxon>Penicillium</taxon>
    </lineage>
</organism>
<keyword evidence="4" id="KW-0804">Transcription</keyword>
<dbReference type="AlphaFoldDB" id="A0AAD6BYD7"/>
<evidence type="ECO:0000313" key="8">
    <source>
        <dbReference type="EMBL" id="KAJ5438947.1"/>
    </source>
</evidence>
<dbReference type="Proteomes" id="UP001213681">
    <property type="component" value="Unassembled WGS sequence"/>
</dbReference>
<dbReference type="RefSeq" id="XP_056762176.1">
    <property type="nucleotide sequence ID" value="XM_056913327.1"/>
</dbReference>
<sequence>MASACWTCRLRKKKCDRARPVCMSCAKLRIGCNYSRVKPEWMDGSEKQAEMTRTIKARIRQGTAAVDDKDFAVQVFPLRETLSSQRQPEESKTATGSDGSTPGLDPSITNETDDFLMSLYLDTVFPCLFPWYQPQTLAGGRSWLLTILKTQQAAFHAAISLSAYYFTRLLARDAQHILGTPCEQELWDAWTSHMDLSMKLIRQDLSDINVGCRQADIFHSTRVLDGIVHLLIFEASIAKTGDWNLHLTAALSQLDSIFQVHGVKDGKYHLHSLLLNMQLPSIFNGTKLGHHIWSADQTSFQFSTAILIYADIIASFCLREAPRLRHCHNSLIAGSGGTPATQAEQLIHIEHYFGCYGWAFILIGDISSLDAWKLATVLYGGGGLDELVAREKELEMRLYQGLANLGTVPESCKLPGKPNQSDQYVLVTKLWLHAGLIYLSNVVRGWHPTHPAIRTNIHAALKIVKVLTSNFGLRCPMWPLCVAGCMATDDEELEVRHIMTELPPIQSFGANKEVLNIMEGAWHRRGQFEDDHWNLADHFRDHGPSILLI</sequence>
<dbReference type="Gene3D" id="4.10.240.10">
    <property type="entry name" value="Zn(2)-C6 fungal-type DNA-binding domain"/>
    <property type="match status" value="1"/>
</dbReference>
<name>A0AAD6BYD7_9EURO</name>
<dbReference type="PROSITE" id="PS00463">
    <property type="entry name" value="ZN2_CY6_FUNGAL_1"/>
    <property type="match status" value="1"/>
</dbReference>
<dbReference type="InterPro" id="IPR001138">
    <property type="entry name" value="Zn2Cys6_DnaBD"/>
</dbReference>
<dbReference type="SMART" id="SM00066">
    <property type="entry name" value="GAL4"/>
    <property type="match status" value="1"/>
</dbReference>
<evidence type="ECO:0000256" key="1">
    <source>
        <dbReference type="ARBA" id="ARBA00004123"/>
    </source>
</evidence>
<dbReference type="Pfam" id="PF11951">
    <property type="entry name" value="Fungal_trans_2"/>
    <property type="match status" value="1"/>
</dbReference>
<dbReference type="CDD" id="cd00067">
    <property type="entry name" value="GAL4"/>
    <property type="match status" value="1"/>
</dbReference>
<dbReference type="Pfam" id="PF00172">
    <property type="entry name" value="Zn_clus"/>
    <property type="match status" value="1"/>
</dbReference>
<dbReference type="PANTHER" id="PTHR37534">
    <property type="entry name" value="TRANSCRIPTIONAL ACTIVATOR PROTEIN UGA3"/>
    <property type="match status" value="1"/>
</dbReference>
<evidence type="ECO:0000256" key="2">
    <source>
        <dbReference type="ARBA" id="ARBA00023015"/>
    </source>
</evidence>
<dbReference type="GO" id="GO:0000981">
    <property type="term" value="F:DNA-binding transcription factor activity, RNA polymerase II-specific"/>
    <property type="evidence" value="ECO:0007669"/>
    <property type="project" value="InterPro"/>
</dbReference>
<evidence type="ECO:0000259" key="7">
    <source>
        <dbReference type="PROSITE" id="PS50048"/>
    </source>
</evidence>
<proteinExistence type="predicted"/>
<dbReference type="InterPro" id="IPR036864">
    <property type="entry name" value="Zn2-C6_fun-type_DNA-bd_sf"/>
</dbReference>
<keyword evidence="9" id="KW-1185">Reference proteome</keyword>
<evidence type="ECO:0000256" key="3">
    <source>
        <dbReference type="ARBA" id="ARBA00023125"/>
    </source>
</evidence>
<dbReference type="SUPFAM" id="SSF57701">
    <property type="entry name" value="Zn2/Cys6 DNA-binding domain"/>
    <property type="match status" value="1"/>
</dbReference>
<evidence type="ECO:0000313" key="9">
    <source>
        <dbReference type="Proteomes" id="UP001213681"/>
    </source>
</evidence>
<dbReference type="InterPro" id="IPR021858">
    <property type="entry name" value="Fun_TF"/>
</dbReference>
<protein>
    <submittedName>
        <fullName evidence="8">Fungal-specific transcription factor domain-containing protein</fullName>
    </submittedName>
</protein>
<evidence type="ECO:0000256" key="4">
    <source>
        <dbReference type="ARBA" id="ARBA00023163"/>
    </source>
</evidence>
<comment type="subcellular location">
    <subcellularLocation>
        <location evidence="1">Nucleus</location>
    </subcellularLocation>
</comment>
<feature type="domain" description="Zn(2)-C6 fungal-type" evidence="7">
    <location>
        <begin position="4"/>
        <end position="34"/>
    </location>
</feature>
<dbReference type="PANTHER" id="PTHR37534:SF20">
    <property type="entry name" value="PRO1A C6 ZINK-FINGER PROTEIN"/>
    <property type="match status" value="1"/>
</dbReference>
<dbReference type="GO" id="GO:0005634">
    <property type="term" value="C:nucleus"/>
    <property type="evidence" value="ECO:0007669"/>
    <property type="project" value="UniProtKB-SubCell"/>
</dbReference>
<dbReference type="GeneID" id="81603570"/>
<dbReference type="GO" id="GO:0003677">
    <property type="term" value="F:DNA binding"/>
    <property type="evidence" value="ECO:0007669"/>
    <property type="project" value="UniProtKB-KW"/>
</dbReference>
<dbReference type="EMBL" id="JAPVEA010000008">
    <property type="protein sequence ID" value="KAJ5438947.1"/>
    <property type="molecule type" value="Genomic_DNA"/>
</dbReference>
<dbReference type="GO" id="GO:0008270">
    <property type="term" value="F:zinc ion binding"/>
    <property type="evidence" value="ECO:0007669"/>
    <property type="project" value="InterPro"/>
</dbReference>